<dbReference type="OrthoDB" id="3196168at2759"/>
<evidence type="ECO:0000256" key="2">
    <source>
        <dbReference type="ARBA" id="ARBA00022840"/>
    </source>
</evidence>
<keyword evidence="2" id="KW-0067">ATP-binding</keyword>
<evidence type="ECO:0000256" key="1">
    <source>
        <dbReference type="ARBA" id="ARBA00022741"/>
    </source>
</evidence>
<dbReference type="InterPro" id="IPR043129">
    <property type="entry name" value="ATPase_NBD"/>
</dbReference>
<dbReference type="GO" id="GO:0140662">
    <property type="term" value="F:ATP-dependent protein folding chaperone"/>
    <property type="evidence" value="ECO:0007669"/>
    <property type="project" value="InterPro"/>
</dbReference>
<evidence type="ECO:0000313" key="4">
    <source>
        <dbReference type="Proteomes" id="UP000719766"/>
    </source>
</evidence>
<keyword evidence="1" id="KW-0547">Nucleotide-binding</keyword>
<reference evidence="3" key="1">
    <citation type="journal article" date="2020" name="New Phytol.">
        <title>Comparative genomics reveals dynamic genome evolution in host specialist ectomycorrhizal fungi.</title>
        <authorList>
            <person name="Lofgren L.A."/>
            <person name="Nguyen N.H."/>
            <person name="Vilgalys R."/>
            <person name="Ruytinx J."/>
            <person name="Liao H.L."/>
            <person name="Branco S."/>
            <person name="Kuo A."/>
            <person name="LaButti K."/>
            <person name="Lipzen A."/>
            <person name="Andreopoulos W."/>
            <person name="Pangilinan J."/>
            <person name="Riley R."/>
            <person name="Hundley H."/>
            <person name="Na H."/>
            <person name="Barry K."/>
            <person name="Grigoriev I.V."/>
            <person name="Stajich J.E."/>
            <person name="Kennedy P.G."/>
        </authorList>
    </citation>
    <scope>NUCLEOTIDE SEQUENCE</scope>
    <source>
        <strain evidence="3">S12</strain>
    </source>
</reference>
<dbReference type="AlphaFoldDB" id="A0A9P7AEW8"/>
<dbReference type="Gene3D" id="3.30.420.40">
    <property type="match status" value="2"/>
</dbReference>
<dbReference type="GeneID" id="64602716"/>
<dbReference type="GO" id="GO:0005524">
    <property type="term" value="F:ATP binding"/>
    <property type="evidence" value="ECO:0007669"/>
    <property type="project" value="UniProtKB-KW"/>
</dbReference>
<keyword evidence="4" id="KW-1185">Reference proteome</keyword>
<name>A0A9P7AEW8_9AGAM</name>
<dbReference type="SUPFAM" id="SSF53067">
    <property type="entry name" value="Actin-like ATPase domain"/>
    <property type="match status" value="1"/>
</dbReference>
<dbReference type="RefSeq" id="XP_041155184.1">
    <property type="nucleotide sequence ID" value="XM_041308952.1"/>
</dbReference>
<dbReference type="Proteomes" id="UP000719766">
    <property type="component" value="Unassembled WGS sequence"/>
</dbReference>
<accession>A0A9P7AEW8</accession>
<organism evidence="3 4">
    <name type="scientific">Suillus plorans</name>
    <dbReference type="NCBI Taxonomy" id="116603"/>
    <lineage>
        <taxon>Eukaryota</taxon>
        <taxon>Fungi</taxon>
        <taxon>Dikarya</taxon>
        <taxon>Basidiomycota</taxon>
        <taxon>Agaricomycotina</taxon>
        <taxon>Agaricomycetes</taxon>
        <taxon>Agaricomycetidae</taxon>
        <taxon>Boletales</taxon>
        <taxon>Suillineae</taxon>
        <taxon>Suillaceae</taxon>
        <taxon>Suillus</taxon>
    </lineage>
</organism>
<dbReference type="InterPro" id="IPR013126">
    <property type="entry name" value="Hsp_70_fam"/>
</dbReference>
<proteinExistence type="predicted"/>
<gene>
    <name evidence="3" type="ORF">HD556DRAFT_1500907</name>
</gene>
<dbReference type="EMBL" id="JABBWE010000074">
    <property type="protein sequence ID" value="KAG1787878.1"/>
    <property type="molecule type" value="Genomic_DNA"/>
</dbReference>
<protein>
    <submittedName>
        <fullName evidence="3">Uncharacterized protein</fullName>
    </submittedName>
</protein>
<sequence>MLEPIEKILQDSKIDTANVHNVENMELYAYSISPYHQIFFYRDDSCHTPDSFPSLHSPYLALNRGLTSFLHHHSRYSLCMAKHHPSHTLTPSLYAHRASKPCHPYAPKPTHIPHIVKLMPDFCNGKEPNKSINPDEAIAYGAAVLAAILSGDTSEKTQDLLLQLNHPTSRLLFIIVC</sequence>
<dbReference type="Pfam" id="PF00012">
    <property type="entry name" value="HSP70"/>
    <property type="match status" value="1"/>
</dbReference>
<comment type="caution">
    <text evidence="3">The sequence shown here is derived from an EMBL/GenBank/DDBJ whole genome shotgun (WGS) entry which is preliminary data.</text>
</comment>
<dbReference type="PANTHER" id="PTHR19375">
    <property type="entry name" value="HEAT SHOCK PROTEIN 70KDA"/>
    <property type="match status" value="1"/>
</dbReference>
<evidence type="ECO:0000313" key="3">
    <source>
        <dbReference type="EMBL" id="KAG1787878.1"/>
    </source>
</evidence>